<keyword evidence="3" id="KW-1185">Reference proteome</keyword>
<feature type="transmembrane region" description="Helical" evidence="1">
    <location>
        <begin position="6"/>
        <end position="25"/>
    </location>
</feature>
<comment type="caution">
    <text evidence="2">The sequence shown here is derived from an EMBL/GenBank/DDBJ whole genome shotgun (WGS) entry which is preliminary data.</text>
</comment>
<keyword evidence="1" id="KW-0472">Membrane</keyword>
<dbReference type="RefSeq" id="WP_307109879.1">
    <property type="nucleotide sequence ID" value="NZ_JAURUE010000001.1"/>
</dbReference>
<accession>A0ABT9KHG3</accession>
<evidence type="ECO:0000313" key="3">
    <source>
        <dbReference type="Proteomes" id="UP001234880"/>
    </source>
</evidence>
<sequence length="278" mass="30520">MDLQGIGALVAAAVAAIGIPTALLVGRWQMHAAVRAAEETGRAGTAQAEATYRAALDAVRAETSAAHAQWRRSVQREAYASFLLAADEVDRTSLSLLNGAKAGATEEKLKELFNELNSAQTALHSAHLIVSLEGPERIEETANTLEECIFQMVLLREDFARAKTAWNRIECMMESNSPHSSAALNLIEALMVHRQCLGVDDLENETLPSEYEAEVEVGEAFSALPEQILQDDEELSLWEWHARGSPSDLGEEHDFASRSMRVTRRNFVHAARAELNNL</sequence>
<dbReference type="Proteomes" id="UP001234880">
    <property type="component" value="Unassembled WGS sequence"/>
</dbReference>
<protein>
    <recommendedName>
        <fullName evidence="4">Secreted protein</fullName>
    </recommendedName>
</protein>
<reference evidence="2 3" key="1">
    <citation type="submission" date="2023-07" db="EMBL/GenBank/DDBJ databases">
        <title>Sequencing the genomes of 1000 actinobacteria strains.</title>
        <authorList>
            <person name="Klenk H.-P."/>
        </authorList>
    </citation>
    <scope>NUCLEOTIDE SEQUENCE [LARGE SCALE GENOMIC DNA]</scope>
    <source>
        <strain evidence="2 3">DSM 41600</strain>
    </source>
</reference>
<dbReference type="EMBL" id="JAURUE010000001">
    <property type="protein sequence ID" value="MDP9607849.1"/>
    <property type="molecule type" value="Genomic_DNA"/>
</dbReference>
<keyword evidence="1" id="KW-1133">Transmembrane helix</keyword>
<proteinExistence type="predicted"/>
<gene>
    <name evidence="2" type="ORF">JOF35_000126</name>
</gene>
<name>A0ABT9KHG3_9ACTN</name>
<evidence type="ECO:0000313" key="2">
    <source>
        <dbReference type="EMBL" id="MDP9607849.1"/>
    </source>
</evidence>
<evidence type="ECO:0008006" key="4">
    <source>
        <dbReference type="Google" id="ProtNLM"/>
    </source>
</evidence>
<organism evidence="2 3">
    <name type="scientific">Streptomyces demainii</name>
    <dbReference type="NCBI Taxonomy" id="588122"/>
    <lineage>
        <taxon>Bacteria</taxon>
        <taxon>Bacillati</taxon>
        <taxon>Actinomycetota</taxon>
        <taxon>Actinomycetes</taxon>
        <taxon>Kitasatosporales</taxon>
        <taxon>Streptomycetaceae</taxon>
        <taxon>Streptomyces</taxon>
    </lineage>
</organism>
<keyword evidence="1" id="KW-0812">Transmembrane</keyword>
<evidence type="ECO:0000256" key="1">
    <source>
        <dbReference type="SAM" id="Phobius"/>
    </source>
</evidence>